<evidence type="ECO:0000256" key="3">
    <source>
        <dbReference type="ARBA" id="ARBA00022559"/>
    </source>
</evidence>
<dbReference type="FunFam" id="1.10.520.10:FF:000039">
    <property type="entry name" value="Os07g0639500 protein"/>
    <property type="match status" value="1"/>
</dbReference>
<comment type="cofactor">
    <cofactor evidence="11">
        <name>Ca(2+)</name>
        <dbReference type="ChEBI" id="CHEBI:29108"/>
    </cofactor>
    <text evidence="11">Binds 2 calcium ions per subunit.</text>
</comment>
<feature type="binding site" evidence="11">
    <location>
        <position position="68"/>
    </location>
    <ligand>
        <name>Ca(2+)</name>
        <dbReference type="ChEBI" id="CHEBI:29108"/>
        <label>1</label>
    </ligand>
</feature>
<feature type="site" description="Transition state stabilizer" evidence="12">
    <location>
        <position position="63"/>
    </location>
</feature>
<evidence type="ECO:0000256" key="4">
    <source>
        <dbReference type="ARBA" id="ARBA00022617"/>
    </source>
</evidence>
<keyword evidence="3" id="KW-0575">Peroxidase</keyword>
<reference evidence="17" key="1">
    <citation type="submission" date="2015-04" db="UniProtKB">
        <authorList>
            <consortium name="EnsemblPlants"/>
        </authorList>
    </citation>
    <scope>IDENTIFICATION</scope>
</reference>
<evidence type="ECO:0000256" key="7">
    <source>
        <dbReference type="ARBA" id="ARBA00023002"/>
    </source>
</evidence>
<dbReference type="GO" id="GO:0020037">
    <property type="term" value="F:heme binding"/>
    <property type="evidence" value="ECO:0007669"/>
    <property type="project" value="InterPro"/>
</dbReference>
<dbReference type="InterPro" id="IPR019794">
    <property type="entry name" value="Peroxidases_AS"/>
</dbReference>
<dbReference type="PANTHER" id="PTHR31235">
    <property type="entry name" value="PEROXIDASE 25-RELATED"/>
    <property type="match status" value="1"/>
</dbReference>
<dbReference type="Gene3D" id="1.10.520.10">
    <property type="match status" value="1"/>
</dbReference>
<name>A0A0E0EF12_9ORYZ</name>
<sequence>MAGAKLASTVACVMRLAPPCRRGVPWPRGRPLPAFVPQAEALVWAEVKKAVVKNAGAGAGLIRMLFHDCFVEGCDASVLLDPTPANPRPEKLGPPPRASPPTTWSCSPAPLPLLLLRAGPPSLGLAAVRHGRGAGRGHPARARQPVLQERARAPRAVRVGRRAAVVPGDGEDGARQRAAPGVVGEEVREGDGEDGEHRAQGGSPRRDQAELQGRQLARA</sequence>
<feature type="region of interest" description="Disordered" evidence="15">
    <location>
        <begin position="85"/>
        <end position="104"/>
    </location>
</feature>
<feature type="domain" description="Plant heme peroxidase family profile" evidence="16">
    <location>
        <begin position="37"/>
        <end position="219"/>
    </location>
</feature>
<dbReference type="HOGENOM" id="CLU_1263295_0_0_1"/>
<keyword evidence="8" id="KW-0408">Iron</keyword>
<reference evidence="17" key="2">
    <citation type="submission" date="2018-05" db="EMBL/GenBank/DDBJ databases">
        <title>OmerRS3 (Oryza meridionalis Reference Sequence Version 3).</title>
        <authorList>
            <person name="Zhang J."/>
            <person name="Kudrna D."/>
            <person name="Lee S."/>
            <person name="Talag J."/>
            <person name="Welchert J."/>
            <person name="Wing R.A."/>
        </authorList>
    </citation>
    <scope>NUCLEOTIDE SEQUENCE [LARGE SCALE GENOMIC DNA]</scope>
    <source>
        <strain evidence="17">cv. OR44</strain>
    </source>
</reference>
<evidence type="ECO:0000256" key="15">
    <source>
        <dbReference type="SAM" id="MobiDB-lite"/>
    </source>
</evidence>
<keyword evidence="6 11" id="KW-0106">Calcium</keyword>
<dbReference type="InterPro" id="IPR000823">
    <property type="entry name" value="Peroxidase_pln"/>
</dbReference>
<comment type="similarity">
    <text evidence="14">Belongs to the peroxidase family.</text>
</comment>
<comment type="catalytic activity">
    <reaction evidence="1">
        <text>2 a phenolic donor + H2O2 = 2 a phenolic radical donor + 2 H2O</text>
        <dbReference type="Rhea" id="RHEA:56136"/>
        <dbReference type="ChEBI" id="CHEBI:15377"/>
        <dbReference type="ChEBI" id="CHEBI:16240"/>
        <dbReference type="ChEBI" id="CHEBI:139520"/>
        <dbReference type="ChEBI" id="CHEBI:139521"/>
        <dbReference type="EC" id="1.11.1.7"/>
    </reaction>
</comment>
<dbReference type="Gramene" id="OMERI07G20180.1">
    <property type="protein sequence ID" value="OMERI07G20180.1"/>
    <property type="gene ID" value="OMERI07G20180"/>
</dbReference>
<feature type="binding site" evidence="11">
    <location>
        <position position="73"/>
    </location>
    <ligand>
        <name>Ca(2+)</name>
        <dbReference type="ChEBI" id="CHEBI:29108"/>
        <label>1</label>
    </ligand>
</feature>
<dbReference type="PROSITE" id="PS00436">
    <property type="entry name" value="PEROXIDASE_2"/>
    <property type="match status" value="1"/>
</dbReference>
<evidence type="ECO:0000313" key="18">
    <source>
        <dbReference type="Proteomes" id="UP000008021"/>
    </source>
</evidence>
<organism evidence="17">
    <name type="scientific">Oryza meridionalis</name>
    <dbReference type="NCBI Taxonomy" id="40149"/>
    <lineage>
        <taxon>Eukaryota</taxon>
        <taxon>Viridiplantae</taxon>
        <taxon>Streptophyta</taxon>
        <taxon>Embryophyta</taxon>
        <taxon>Tracheophyta</taxon>
        <taxon>Spermatophyta</taxon>
        <taxon>Magnoliopsida</taxon>
        <taxon>Liliopsida</taxon>
        <taxon>Poales</taxon>
        <taxon>Poaceae</taxon>
        <taxon>BOP clade</taxon>
        <taxon>Oryzoideae</taxon>
        <taxon>Oryzeae</taxon>
        <taxon>Oryzinae</taxon>
        <taxon>Oryza</taxon>
    </lineage>
</organism>
<feature type="region of interest" description="Disordered" evidence="15">
    <location>
        <begin position="129"/>
        <end position="219"/>
    </location>
</feature>
<keyword evidence="9" id="KW-0376">Hydrogen peroxide</keyword>
<dbReference type="PRINTS" id="PR00461">
    <property type="entry name" value="PLPEROXIDASE"/>
</dbReference>
<dbReference type="InterPro" id="IPR002016">
    <property type="entry name" value="Haem_peroxidase"/>
</dbReference>
<evidence type="ECO:0000256" key="14">
    <source>
        <dbReference type="RuleBase" id="RU004241"/>
    </source>
</evidence>
<dbReference type="Proteomes" id="UP000008021">
    <property type="component" value="Chromosome 7"/>
</dbReference>
<evidence type="ECO:0000313" key="17">
    <source>
        <dbReference type="EnsemblPlants" id="OMERI07G20180.1"/>
    </source>
</evidence>
<dbReference type="GO" id="GO:0046872">
    <property type="term" value="F:metal ion binding"/>
    <property type="evidence" value="ECO:0007669"/>
    <property type="project" value="UniProtKB-KW"/>
</dbReference>
<dbReference type="GO" id="GO:0140825">
    <property type="term" value="F:lactoperoxidase activity"/>
    <property type="evidence" value="ECO:0007669"/>
    <property type="project" value="UniProtKB-EC"/>
</dbReference>
<evidence type="ECO:0000259" key="16">
    <source>
        <dbReference type="PROSITE" id="PS50873"/>
    </source>
</evidence>
<protein>
    <recommendedName>
        <fullName evidence="16">Plant heme peroxidase family profile domain-containing protein</fullName>
    </recommendedName>
</protein>
<evidence type="ECO:0000256" key="10">
    <source>
        <dbReference type="PIRSR" id="PIRSR600823-1"/>
    </source>
</evidence>
<keyword evidence="13" id="KW-1015">Disulfide bond</keyword>
<evidence type="ECO:0000256" key="8">
    <source>
        <dbReference type="ARBA" id="ARBA00023004"/>
    </source>
</evidence>
<feature type="compositionally biased region" description="Basic and acidic residues" evidence="15">
    <location>
        <begin position="185"/>
        <end position="209"/>
    </location>
</feature>
<keyword evidence="4" id="KW-0349">Heme</keyword>
<accession>A0A0E0EF12</accession>
<feature type="disulfide bond" evidence="13">
    <location>
        <begin position="69"/>
        <end position="74"/>
    </location>
</feature>
<evidence type="ECO:0000256" key="11">
    <source>
        <dbReference type="PIRSR" id="PIRSR600823-3"/>
    </source>
</evidence>
<evidence type="ECO:0000256" key="13">
    <source>
        <dbReference type="PIRSR" id="PIRSR600823-5"/>
    </source>
</evidence>
<evidence type="ECO:0000256" key="1">
    <source>
        <dbReference type="ARBA" id="ARBA00000189"/>
    </source>
</evidence>
<feature type="active site" description="Proton acceptor" evidence="10">
    <location>
        <position position="67"/>
    </location>
</feature>
<dbReference type="GO" id="GO:0006979">
    <property type="term" value="P:response to oxidative stress"/>
    <property type="evidence" value="ECO:0007669"/>
    <property type="project" value="InterPro"/>
</dbReference>
<dbReference type="eggNOG" id="ENOG502QPX7">
    <property type="taxonomic scope" value="Eukaryota"/>
</dbReference>
<keyword evidence="5 11" id="KW-0479">Metal-binding</keyword>
<feature type="compositionally biased region" description="Pro residues" evidence="15">
    <location>
        <begin position="85"/>
        <end position="99"/>
    </location>
</feature>
<proteinExistence type="inferred from homology"/>
<dbReference type="InterPro" id="IPR010255">
    <property type="entry name" value="Haem_peroxidase_sf"/>
</dbReference>
<evidence type="ECO:0000256" key="2">
    <source>
        <dbReference type="ARBA" id="ARBA00001970"/>
    </source>
</evidence>
<feature type="compositionally biased region" description="Basic residues" evidence="15">
    <location>
        <begin position="129"/>
        <end position="141"/>
    </location>
</feature>
<dbReference type="Pfam" id="PF00141">
    <property type="entry name" value="peroxidase"/>
    <property type="match status" value="1"/>
</dbReference>
<dbReference type="PROSITE" id="PS50873">
    <property type="entry name" value="PEROXIDASE_4"/>
    <property type="match status" value="1"/>
</dbReference>
<comment type="cofactor">
    <cofactor evidence="2">
        <name>heme b</name>
        <dbReference type="ChEBI" id="CHEBI:60344"/>
    </cofactor>
</comment>
<dbReference type="STRING" id="40149.A0A0E0EF12"/>
<keyword evidence="18" id="KW-1185">Reference proteome</keyword>
<feature type="binding site" evidence="11">
    <location>
        <position position="75"/>
    </location>
    <ligand>
        <name>Ca(2+)</name>
        <dbReference type="ChEBI" id="CHEBI:29108"/>
        <label>1</label>
    </ligand>
</feature>
<dbReference type="AlphaFoldDB" id="A0A0E0EF12"/>
<keyword evidence="7" id="KW-0560">Oxidoreductase</keyword>
<evidence type="ECO:0000256" key="9">
    <source>
        <dbReference type="ARBA" id="ARBA00023324"/>
    </source>
</evidence>
<dbReference type="EnsemblPlants" id="OMERI07G20180.1">
    <property type="protein sequence ID" value="OMERI07G20180.1"/>
    <property type="gene ID" value="OMERI07G20180"/>
</dbReference>
<evidence type="ECO:0000256" key="12">
    <source>
        <dbReference type="PIRSR" id="PIRSR600823-4"/>
    </source>
</evidence>
<evidence type="ECO:0000256" key="5">
    <source>
        <dbReference type="ARBA" id="ARBA00022723"/>
    </source>
</evidence>
<dbReference type="GO" id="GO:0042744">
    <property type="term" value="P:hydrogen peroxide catabolic process"/>
    <property type="evidence" value="ECO:0007669"/>
    <property type="project" value="UniProtKB-KW"/>
</dbReference>
<evidence type="ECO:0000256" key="6">
    <source>
        <dbReference type="ARBA" id="ARBA00022837"/>
    </source>
</evidence>
<feature type="binding site" evidence="11">
    <location>
        <position position="77"/>
    </location>
    <ligand>
        <name>Ca(2+)</name>
        <dbReference type="ChEBI" id="CHEBI:29108"/>
        <label>1</label>
    </ligand>
</feature>
<dbReference type="SUPFAM" id="SSF48113">
    <property type="entry name" value="Heme-dependent peroxidases"/>
    <property type="match status" value="1"/>
</dbReference>
<feature type="binding site" evidence="11">
    <location>
        <position position="71"/>
    </location>
    <ligand>
        <name>Ca(2+)</name>
        <dbReference type="ChEBI" id="CHEBI:29108"/>
        <label>1</label>
    </ligand>
</feature>